<name>A0A067S5C4_GALM3</name>
<gene>
    <name evidence="2" type="ORF">GALMADRAFT_259957</name>
    <name evidence="1" type="ORF">GALMADRAFT_260324</name>
</gene>
<keyword evidence="3" id="KW-1185">Reference proteome</keyword>
<dbReference type="EMBL" id="KL142429">
    <property type="protein sequence ID" value="KDR65999.1"/>
    <property type="molecule type" value="Genomic_DNA"/>
</dbReference>
<dbReference type="AlphaFoldDB" id="A0A067S5C4"/>
<reference evidence="3" key="1">
    <citation type="journal article" date="2014" name="Proc. Natl. Acad. Sci. U.S.A.">
        <title>Extensive sampling of basidiomycete genomes demonstrates inadequacy of the white-rot/brown-rot paradigm for wood decay fungi.</title>
        <authorList>
            <person name="Riley R."/>
            <person name="Salamov A.A."/>
            <person name="Brown D.W."/>
            <person name="Nagy L.G."/>
            <person name="Floudas D."/>
            <person name="Held B.W."/>
            <person name="Levasseur A."/>
            <person name="Lombard V."/>
            <person name="Morin E."/>
            <person name="Otillar R."/>
            <person name="Lindquist E.A."/>
            <person name="Sun H."/>
            <person name="LaButti K.M."/>
            <person name="Schmutz J."/>
            <person name="Jabbour D."/>
            <person name="Luo H."/>
            <person name="Baker S.E."/>
            <person name="Pisabarro A.G."/>
            <person name="Walton J.D."/>
            <person name="Blanchette R.A."/>
            <person name="Henrissat B."/>
            <person name="Martin F."/>
            <person name="Cullen D."/>
            <person name="Hibbett D.S."/>
            <person name="Grigoriev I.V."/>
        </authorList>
    </citation>
    <scope>NUCLEOTIDE SEQUENCE [LARGE SCALE GENOMIC DNA]</scope>
    <source>
        <strain evidence="3">CBS 339.88</strain>
    </source>
</reference>
<dbReference type="HOGENOM" id="CLU_2164354_0_0_1"/>
<reference evidence="1" key="2">
    <citation type="journal article" date="2014" name="Proc. Natl. Acad. Sci. U.S.A.">
        <title>Extensive sampling of basidiomycete genomes demonstrates inadequacy of the white rot/brown rot paradigm for wood decay fungi.</title>
        <authorList>
            <person name="Riley R."/>
            <person name="Salamov A.A."/>
            <person name="Brown D.W."/>
            <person name="Nagy L.G."/>
            <person name="Floudas D."/>
            <person name="Held B.W."/>
            <person name="Levasseur A."/>
            <person name="Lombard V."/>
            <person name="Morin E."/>
            <person name="Otillar R."/>
            <person name="Lindquist E.A."/>
            <person name="Sun H."/>
            <person name="LaButti K.M."/>
            <person name="Schmutz J."/>
            <person name="Jabbour D."/>
            <person name="Luo H."/>
            <person name="Baker S.E."/>
            <person name="Pisabarro A.G."/>
            <person name="Walton J.D."/>
            <person name="Blanchette R.A."/>
            <person name="Henrissat B."/>
            <person name="Martin F."/>
            <person name="Cullen D."/>
            <person name="Hibbett D.S."/>
            <person name="Grigoriev I.V."/>
        </authorList>
    </citation>
    <scope>NUCLEOTIDE SEQUENCE</scope>
    <source>
        <strain evidence="1">CBS 339.88</strain>
    </source>
</reference>
<proteinExistence type="predicted"/>
<dbReference type="EMBL" id="KL142535">
    <property type="protein sequence ID" value="KDR65082.1"/>
    <property type="molecule type" value="Genomic_DNA"/>
</dbReference>
<protein>
    <submittedName>
        <fullName evidence="1">Uncharacterized protein</fullName>
    </submittedName>
</protein>
<evidence type="ECO:0000313" key="2">
    <source>
        <dbReference type="EMBL" id="KDR65999.1"/>
    </source>
</evidence>
<organism evidence="1 3">
    <name type="scientific">Galerina marginata (strain CBS 339.88)</name>
    <dbReference type="NCBI Taxonomy" id="685588"/>
    <lineage>
        <taxon>Eukaryota</taxon>
        <taxon>Fungi</taxon>
        <taxon>Dikarya</taxon>
        <taxon>Basidiomycota</taxon>
        <taxon>Agaricomycotina</taxon>
        <taxon>Agaricomycetes</taxon>
        <taxon>Agaricomycetidae</taxon>
        <taxon>Agaricales</taxon>
        <taxon>Agaricineae</taxon>
        <taxon>Strophariaceae</taxon>
        <taxon>Galerina</taxon>
    </lineage>
</organism>
<dbReference type="OrthoDB" id="3233705at2759"/>
<accession>A0A067S5C4</accession>
<sequence>MAPFSLLLGFKPRSTVDFLPKLMPGEETSMKRESEDFLKMMDMHRENARLAIAYAQHQHALQYNSKRKETPLQIGDRALVNPHSLEWVESKGEGSKLTARWIGPFEVMDKI</sequence>
<dbReference type="Proteomes" id="UP000027222">
    <property type="component" value="Unassembled WGS sequence"/>
</dbReference>
<evidence type="ECO:0000313" key="3">
    <source>
        <dbReference type="Proteomes" id="UP000027222"/>
    </source>
</evidence>
<feature type="non-terminal residue" evidence="1">
    <location>
        <position position="111"/>
    </location>
</feature>
<dbReference type="STRING" id="685588.A0A067S5C4"/>
<evidence type="ECO:0000313" key="1">
    <source>
        <dbReference type="EMBL" id="KDR65082.1"/>
    </source>
</evidence>